<proteinExistence type="inferred from homology"/>
<evidence type="ECO:0000256" key="1">
    <source>
        <dbReference type="ARBA" id="ARBA00004141"/>
    </source>
</evidence>
<evidence type="ECO:0000256" key="4">
    <source>
        <dbReference type="ARBA" id="ARBA00022989"/>
    </source>
</evidence>
<feature type="transmembrane region" description="Helical" evidence="6">
    <location>
        <begin position="6"/>
        <end position="24"/>
    </location>
</feature>
<comment type="similarity">
    <text evidence="2">Belongs to the autoinducer-2 exporter (AI-2E) (TC 2.A.86) family.</text>
</comment>
<evidence type="ECO:0000256" key="2">
    <source>
        <dbReference type="ARBA" id="ARBA00009773"/>
    </source>
</evidence>
<dbReference type="EMBL" id="JANCLU010000005">
    <property type="protein sequence ID" value="MCP8938226.1"/>
    <property type="molecule type" value="Genomic_DNA"/>
</dbReference>
<evidence type="ECO:0000313" key="8">
    <source>
        <dbReference type="Proteomes" id="UP001205890"/>
    </source>
</evidence>
<evidence type="ECO:0000256" key="6">
    <source>
        <dbReference type="SAM" id="Phobius"/>
    </source>
</evidence>
<sequence length="320" mass="34811">MSAASAVFAPVAFALFGIALLWPVQERLQRVLPRALALVACVVLLAAIFVVFGSLIAWAFGRVGRWAMTETSRFQALYDGAVLWLEGHGVAVTGVWTEHFNARWVFTAVQTLASRANSTLTFWVVVFVYVILGLLEVDNFRRRAAALSNPALRHLLLGGTRETALKLRRYMVVRTQMSLLTGVLVGGLAWLVGLDLAVEWGVIAFTLNYVPFIGPLVTTVFPTALALVQFSSWQSAALLFVALNAIQSVVGTYIEPRVSGSALSISPPLVLFAVFFWAFLWGLLGAVIGVPIAIALVTFCSQHPTSRWLADLFSTSGRDV</sequence>
<dbReference type="Pfam" id="PF01594">
    <property type="entry name" value="AI-2E_transport"/>
    <property type="match status" value="1"/>
</dbReference>
<evidence type="ECO:0000256" key="5">
    <source>
        <dbReference type="ARBA" id="ARBA00023136"/>
    </source>
</evidence>
<dbReference type="InterPro" id="IPR002549">
    <property type="entry name" value="AI-2E-like"/>
</dbReference>
<reference evidence="7 8" key="1">
    <citation type="submission" date="2022-07" db="EMBL/GenBank/DDBJ databases">
        <authorList>
            <person name="Li W.-J."/>
            <person name="Deng Q.-Q."/>
        </authorList>
    </citation>
    <scope>NUCLEOTIDE SEQUENCE [LARGE SCALE GENOMIC DNA]</scope>
    <source>
        <strain evidence="7 8">SYSU M60028</strain>
    </source>
</reference>
<keyword evidence="5 6" id="KW-0472">Membrane</keyword>
<comment type="subcellular location">
    <subcellularLocation>
        <location evidence="1">Membrane</location>
        <topology evidence="1">Multi-pass membrane protein</topology>
    </subcellularLocation>
</comment>
<dbReference type="Proteomes" id="UP001205890">
    <property type="component" value="Unassembled WGS sequence"/>
</dbReference>
<feature type="transmembrane region" description="Helical" evidence="6">
    <location>
        <begin position="235"/>
        <end position="254"/>
    </location>
</feature>
<feature type="transmembrane region" description="Helical" evidence="6">
    <location>
        <begin position="120"/>
        <end position="137"/>
    </location>
</feature>
<gene>
    <name evidence="7" type="ORF">NK718_06840</name>
</gene>
<organism evidence="7 8">
    <name type="scientific">Alsobacter ponti</name>
    <dbReference type="NCBI Taxonomy" id="2962936"/>
    <lineage>
        <taxon>Bacteria</taxon>
        <taxon>Pseudomonadati</taxon>
        <taxon>Pseudomonadota</taxon>
        <taxon>Alphaproteobacteria</taxon>
        <taxon>Hyphomicrobiales</taxon>
        <taxon>Alsobacteraceae</taxon>
        <taxon>Alsobacter</taxon>
    </lineage>
</organism>
<feature type="transmembrane region" description="Helical" evidence="6">
    <location>
        <begin position="209"/>
        <end position="228"/>
    </location>
</feature>
<feature type="transmembrane region" description="Helical" evidence="6">
    <location>
        <begin position="274"/>
        <end position="299"/>
    </location>
</feature>
<feature type="transmembrane region" description="Helical" evidence="6">
    <location>
        <begin position="36"/>
        <end position="60"/>
    </location>
</feature>
<protein>
    <submittedName>
        <fullName evidence="7">AI-2E family transporter</fullName>
    </submittedName>
</protein>
<comment type="caution">
    <text evidence="7">The sequence shown here is derived from an EMBL/GenBank/DDBJ whole genome shotgun (WGS) entry which is preliminary data.</text>
</comment>
<keyword evidence="3 6" id="KW-0812">Transmembrane</keyword>
<keyword evidence="4 6" id="KW-1133">Transmembrane helix</keyword>
<keyword evidence="8" id="KW-1185">Reference proteome</keyword>
<accession>A0ABT1LB73</accession>
<name>A0ABT1LB73_9HYPH</name>
<evidence type="ECO:0000256" key="3">
    <source>
        <dbReference type="ARBA" id="ARBA00022692"/>
    </source>
</evidence>
<feature type="transmembrane region" description="Helical" evidence="6">
    <location>
        <begin position="177"/>
        <end position="197"/>
    </location>
</feature>
<evidence type="ECO:0000313" key="7">
    <source>
        <dbReference type="EMBL" id="MCP8938226.1"/>
    </source>
</evidence>
<dbReference type="PANTHER" id="PTHR21716:SF64">
    <property type="entry name" value="AI-2 TRANSPORT PROTEIN TQSA"/>
    <property type="match status" value="1"/>
</dbReference>
<dbReference type="PANTHER" id="PTHR21716">
    <property type="entry name" value="TRANSMEMBRANE PROTEIN"/>
    <property type="match status" value="1"/>
</dbReference>